<reference evidence="16 17" key="1">
    <citation type="journal article" date="2021" name="J. Hered.">
        <title>A chromosome-level genome assembly of the parasitoid wasp, Cotesia glomerata (Hymenoptera: Braconidae).</title>
        <authorList>
            <person name="Pinto B.J."/>
            <person name="Weis J.J."/>
            <person name="Gamble T."/>
            <person name="Ode P.J."/>
            <person name="Paul R."/>
            <person name="Zaspel J.M."/>
        </authorList>
    </citation>
    <scope>NUCLEOTIDE SEQUENCE [LARGE SCALE GENOMIC DNA]</scope>
    <source>
        <strain evidence="16">CgM1</strain>
    </source>
</reference>
<dbReference type="SUPFAM" id="SSF48264">
    <property type="entry name" value="Cytochrome P450"/>
    <property type="match status" value="1"/>
</dbReference>
<evidence type="ECO:0000256" key="5">
    <source>
        <dbReference type="ARBA" id="ARBA00022617"/>
    </source>
</evidence>
<keyword evidence="5 13" id="KW-0349">Heme</keyword>
<dbReference type="Gene3D" id="1.10.630.10">
    <property type="entry name" value="Cytochrome P450"/>
    <property type="match status" value="1"/>
</dbReference>
<comment type="subcellular location">
    <subcellularLocation>
        <location evidence="3">Endoplasmic reticulum membrane</location>
        <topology evidence="3">Peripheral membrane protein</topology>
    </subcellularLocation>
    <subcellularLocation>
        <location evidence="2">Microsome membrane</location>
        <topology evidence="2">Peripheral membrane protein</topology>
    </subcellularLocation>
</comment>
<dbReference type="InterPro" id="IPR017972">
    <property type="entry name" value="Cyt_P450_CS"/>
</dbReference>
<keyword evidence="12 15" id="KW-0472">Membrane</keyword>
<gene>
    <name evidence="16" type="ORF">KQX54_017537</name>
</gene>
<keyword evidence="11 14" id="KW-0503">Monooxygenase</keyword>
<keyword evidence="10 13" id="KW-0408">Iron</keyword>
<dbReference type="PROSITE" id="PS00086">
    <property type="entry name" value="CYTOCHROME_P450"/>
    <property type="match status" value="1"/>
</dbReference>
<dbReference type="AlphaFoldDB" id="A0AAV7IAD5"/>
<dbReference type="PANTHER" id="PTHR24292:SF54">
    <property type="entry name" value="CYP9F3-RELATED"/>
    <property type="match status" value="1"/>
</dbReference>
<dbReference type="GO" id="GO:0005789">
    <property type="term" value="C:endoplasmic reticulum membrane"/>
    <property type="evidence" value="ECO:0007669"/>
    <property type="project" value="UniProtKB-SubCell"/>
</dbReference>
<evidence type="ECO:0000256" key="10">
    <source>
        <dbReference type="ARBA" id="ARBA00023004"/>
    </source>
</evidence>
<comment type="caution">
    <text evidence="16">The sequence shown here is derived from an EMBL/GenBank/DDBJ whole genome shotgun (WGS) entry which is preliminary data.</text>
</comment>
<dbReference type="GO" id="GO:0004497">
    <property type="term" value="F:monooxygenase activity"/>
    <property type="evidence" value="ECO:0007669"/>
    <property type="project" value="UniProtKB-KW"/>
</dbReference>
<evidence type="ECO:0000313" key="17">
    <source>
        <dbReference type="Proteomes" id="UP000826195"/>
    </source>
</evidence>
<dbReference type="PRINTS" id="PR00385">
    <property type="entry name" value="P450"/>
</dbReference>
<evidence type="ECO:0008006" key="18">
    <source>
        <dbReference type="Google" id="ProtNLM"/>
    </source>
</evidence>
<dbReference type="InterPro" id="IPR002401">
    <property type="entry name" value="Cyt_P450_E_grp-I"/>
</dbReference>
<dbReference type="GO" id="GO:0016705">
    <property type="term" value="F:oxidoreductase activity, acting on paired donors, with incorporation or reduction of molecular oxygen"/>
    <property type="evidence" value="ECO:0007669"/>
    <property type="project" value="InterPro"/>
</dbReference>
<keyword evidence="9 14" id="KW-0560">Oxidoreductase</keyword>
<proteinExistence type="inferred from homology"/>
<evidence type="ECO:0000256" key="8">
    <source>
        <dbReference type="ARBA" id="ARBA00022848"/>
    </source>
</evidence>
<keyword evidence="17" id="KW-1185">Reference proteome</keyword>
<evidence type="ECO:0000313" key="16">
    <source>
        <dbReference type="EMBL" id="KAH0547202.1"/>
    </source>
</evidence>
<comment type="similarity">
    <text evidence="4 14">Belongs to the cytochrome P450 family.</text>
</comment>
<keyword evidence="7" id="KW-0256">Endoplasmic reticulum</keyword>
<dbReference type="PRINTS" id="PR00463">
    <property type="entry name" value="EP450I"/>
</dbReference>
<dbReference type="Pfam" id="PF00067">
    <property type="entry name" value="p450"/>
    <property type="match status" value="1"/>
</dbReference>
<dbReference type="Proteomes" id="UP000826195">
    <property type="component" value="Unassembled WGS sequence"/>
</dbReference>
<organism evidence="16 17">
    <name type="scientific">Cotesia glomerata</name>
    <name type="common">Lepidopteran parasitic wasp</name>
    <name type="synonym">Apanteles glomeratus</name>
    <dbReference type="NCBI Taxonomy" id="32391"/>
    <lineage>
        <taxon>Eukaryota</taxon>
        <taxon>Metazoa</taxon>
        <taxon>Ecdysozoa</taxon>
        <taxon>Arthropoda</taxon>
        <taxon>Hexapoda</taxon>
        <taxon>Insecta</taxon>
        <taxon>Pterygota</taxon>
        <taxon>Neoptera</taxon>
        <taxon>Endopterygota</taxon>
        <taxon>Hymenoptera</taxon>
        <taxon>Apocrita</taxon>
        <taxon>Ichneumonoidea</taxon>
        <taxon>Braconidae</taxon>
        <taxon>Microgastrinae</taxon>
        <taxon>Cotesia</taxon>
    </lineage>
</organism>
<dbReference type="CDD" id="cd11056">
    <property type="entry name" value="CYP6-like"/>
    <property type="match status" value="1"/>
</dbReference>
<keyword evidence="6 13" id="KW-0479">Metal-binding</keyword>
<evidence type="ECO:0000256" key="2">
    <source>
        <dbReference type="ARBA" id="ARBA00004174"/>
    </source>
</evidence>
<feature type="binding site" description="axial binding residue" evidence="13">
    <location>
        <position position="439"/>
    </location>
    <ligand>
        <name>heme</name>
        <dbReference type="ChEBI" id="CHEBI:30413"/>
    </ligand>
    <ligandPart>
        <name>Fe</name>
        <dbReference type="ChEBI" id="CHEBI:18248"/>
    </ligandPart>
</feature>
<accession>A0AAV7IAD5</accession>
<evidence type="ECO:0000256" key="9">
    <source>
        <dbReference type="ARBA" id="ARBA00023002"/>
    </source>
</evidence>
<keyword evidence="15" id="KW-1133">Transmembrane helix</keyword>
<protein>
    <recommendedName>
        <fullName evidence="18">Cytochrome P450</fullName>
    </recommendedName>
</protein>
<evidence type="ECO:0000256" key="1">
    <source>
        <dbReference type="ARBA" id="ARBA00001971"/>
    </source>
</evidence>
<dbReference type="GO" id="GO:0020037">
    <property type="term" value="F:heme binding"/>
    <property type="evidence" value="ECO:0007669"/>
    <property type="project" value="InterPro"/>
</dbReference>
<evidence type="ECO:0000256" key="4">
    <source>
        <dbReference type="ARBA" id="ARBA00010617"/>
    </source>
</evidence>
<evidence type="ECO:0000256" key="7">
    <source>
        <dbReference type="ARBA" id="ARBA00022824"/>
    </source>
</evidence>
<evidence type="ECO:0000256" key="13">
    <source>
        <dbReference type="PIRSR" id="PIRSR602401-1"/>
    </source>
</evidence>
<keyword evidence="8" id="KW-0492">Microsome</keyword>
<evidence type="ECO:0000256" key="12">
    <source>
        <dbReference type="ARBA" id="ARBA00023136"/>
    </source>
</evidence>
<evidence type="ECO:0000256" key="14">
    <source>
        <dbReference type="RuleBase" id="RU000461"/>
    </source>
</evidence>
<dbReference type="GO" id="GO:0005506">
    <property type="term" value="F:iron ion binding"/>
    <property type="evidence" value="ECO:0007669"/>
    <property type="project" value="InterPro"/>
</dbReference>
<dbReference type="FunFam" id="1.10.630.10:FF:000042">
    <property type="entry name" value="Cytochrome P450"/>
    <property type="match status" value="1"/>
</dbReference>
<comment type="cofactor">
    <cofactor evidence="1 13">
        <name>heme</name>
        <dbReference type="ChEBI" id="CHEBI:30413"/>
    </cofactor>
</comment>
<dbReference type="InterPro" id="IPR050476">
    <property type="entry name" value="Insect_CytP450_Detox"/>
</dbReference>
<dbReference type="InterPro" id="IPR036396">
    <property type="entry name" value="Cyt_P450_sf"/>
</dbReference>
<feature type="transmembrane region" description="Helical" evidence="15">
    <location>
        <begin position="7"/>
        <end position="26"/>
    </location>
</feature>
<evidence type="ECO:0000256" key="6">
    <source>
        <dbReference type="ARBA" id="ARBA00022723"/>
    </source>
</evidence>
<evidence type="ECO:0000256" key="11">
    <source>
        <dbReference type="ARBA" id="ARBA00023033"/>
    </source>
</evidence>
<keyword evidence="15" id="KW-0812">Transmembrane</keyword>
<dbReference type="PANTHER" id="PTHR24292">
    <property type="entry name" value="CYTOCHROME P450"/>
    <property type="match status" value="1"/>
</dbReference>
<dbReference type="InterPro" id="IPR001128">
    <property type="entry name" value="Cyt_P450"/>
</dbReference>
<name>A0AAV7IAD5_COTGL</name>
<evidence type="ECO:0000256" key="15">
    <source>
        <dbReference type="SAM" id="Phobius"/>
    </source>
</evidence>
<sequence length="495" mass="57271">MWLELGLLIILLVIYYFYFINNWDYWSSQDVVGPKPSIPFGTVGDIVIGKHNLGTYLQEIYTIYKKSKLVGVYRLRKPILIMNDLDLIKDVLIKDFSKFADRGREIHDKHEALAVNLFNLEPQRWRLLRSKLSPMFTSVKLKDMFYLLVQCADQIETYVDKFENGLVDMHEIATRFTTDVIGVCAFGLQANALAEEDSLFRKMGKRIFELNIRNVGRATLGSFLPELYKVVGYFFRDSVLDNFFIGITKDTMDYRRKNGINRHDFVDLLIALKDEPSKVGEIELTDKLLAAQLFVFFAAGFETSSTTIGNALYEMALNHSVQEELRQEIKDELIRTDGKFTYEGVKNMKYLDKVIKETLRKYPPLPFLTRRSMEPYTFTGTNLTIPAKTDVWIPILGIQRDPEYYPNPSVFDPERFSEEQVKSRHDMTFLSFGDGPRNCIGTRFGLMQTKIGVITVLRNHTVDICDKTDHNYEVDHRAFLLVPKNGIFLNINRAV</sequence>
<evidence type="ECO:0000256" key="3">
    <source>
        <dbReference type="ARBA" id="ARBA00004406"/>
    </source>
</evidence>
<dbReference type="EMBL" id="JAHXZJ010002237">
    <property type="protein sequence ID" value="KAH0547202.1"/>
    <property type="molecule type" value="Genomic_DNA"/>
</dbReference>